<organism evidence="2">
    <name type="scientific">Ooceraea biroi</name>
    <name type="common">Clonal raider ant</name>
    <name type="synonym">Cerapachys biroi</name>
    <dbReference type="NCBI Taxonomy" id="2015173"/>
    <lineage>
        <taxon>Eukaryota</taxon>
        <taxon>Metazoa</taxon>
        <taxon>Ecdysozoa</taxon>
        <taxon>Arthropoda</taxon>
        <taxon>Hexapoda</taxon>
        <taxon>Insecta</taxon>
        <taxon>Pterygota</taxon>
        <taxon>Neoptera</taxon>
        <taxon>Endopterygota</taxon>
        <taxon>Hymenoptera</taxon>
        <taxon>Apocrita</taxon>
        <taxon>Aculeata</taxon>
        <taxon>Formicoidea</taxon>
        <taxon>Formicidae</taxon>
        <taxon>Dorylinae</taxon>
        <taxon>Ooceraea</taxon>
    </lineage>
</organism>
<sequence length="148" mass="16076">MARMIVITLLTVLALLLPVRAIDLSNNKNIQLEFADEDVVPKTALKSLAPEVYSNGFIGNLELGRRYSDETIFRRVVEFNNPSNTIASSTLTMSVTNGIIHYVSVVNDNGSYAVTCGESNSLGSSRSNINIRASPNTKSYLTIVVAAH</sequence>
<comment type="caution">
    <text evidence="2">The sequence shown here is derived from an EMBL/GenBank/DDBJ whole genome shotgun (WGS) entry which is preliminary data.</text>
</comment>
<name>A0A3L8DRS5_OOCBI</name>
<dbReference type="OrthoDB" id="7548640at2759"/>
<reference evidence="2" key="1">
    <citation type="journal article" date="2018" name="Genome Res.">
        <title>The genomic architecture and molecular evolution of ant odorant receptors.</title>
        <authorList>
            <person name="McKenzie S.K."/>
            <person name="Kronauer D.J.C."/>
        </authorList>
    </citation>
    <scope>NUCLEOTIDE SEQUENCE [LARGE SCALE GENOMIC DNA]</scope>
    <source>
        <strain evidence="2">Clonal line C1</strain>
    </source>
</reference>
<proteinExistence type="predicted"/>
<feature type="signal peptide" evidence="1">
    <location>
        <begin position="1"/>
        <end position="21"/>
    </location>
</feature>
<evidence type="ECO:0000313" key="2">
    <source>
        <dbReference type="EMBL" id="RLU23130.1"/>
    </source>
</evidence>
<dbReference type="AlphaFoldDB" id="A0A3L8DRS5"/>
<dbReference type="Proteomes" id="UP000279307">
    <property type="component" value="Chromosome 5"/>
</dbReference>
<feature type="chain" id="PRO_5018128792" evidence="1">
    <location>
        <begin position="22"/>
        <end position="148"/>
    </location>
</feature>
<accession>A0A3L8DRS5</accession>
<reference evidence="2" key="2">
    <citation type="submission" date="2018-07" db="EMBL/GenBank/DDBJ databases">
        <authorList>
            <person name="Mckenzie S.K."/>
            <person name="Kronauer D.J.C."/>
        </authorList>
    </citation>
    <scope>NUCLEOTIDE SEQUENCE</scope>
    <source>
        <strain evidence="2">Clonal line C1</strain>
    </source>
</reference>
<keyword evidence="1" id="KW-0732">Signal</keyword>
<protein>
    <submittedName>
        <fullName evidence="2">Uncharacterized protein</fullName>
    </submittedName>
</protein>
<evidence type="ECO:0000256" key="1">
    <source>
        <dbReference type="SAM" id="SignalP"/>
    </source>
</evidence>
<gene>
    <name evidence="2" type="ORF">DMN91_005408</name>
</gene>
<dbReference type="EMBL" id="QOIP01000005">
    <property type="protein sequence ID" value="RLU23130.1"/>
    <property type="molecule type" value="Genomic_DNA"/>
</dbReference>